<dbReference type="GO" id="GO:0009897">
    <property type="term" value="C:external side of plasma membrane"/>
    <property type="evidence" value="ECO:0007669"/>
    <property type="project" value="TreeGrafter"/>
</dbReference>
<comment type="subcellular location">
    <subcellularLocation>
        <location evidence="1">Cell membrane</location>
        <topology evidence="1">Single-pass type I membrane protein</topology>
    </subcellularLocation>
</comment>
<dbReference type="InterPro" id="IPR013783">
    <property type="entry name" value="Ig-like_fold"/>
</dbReference>
<keyword evidence="15" id="KW-1185">Reference proteome</keyword>
<dbReference type="GO" id="GO:0031295">
    <property type="term" value="P:T cell costimulation"/>
    <property type="evidence" value="ECO:0007669"/>
    <property type="project" value="TreeGrafter"/>
</dbReference>
<evidence type="ECO:0000313" key="14">
    <source>
        <dbReference type="EMBL" id="KAK1163710.1"/>
    </source>
</evidence>
<sequence length="305" mass="33899">MALSDMLMYWAIGIAVIQAAYCQENFIKVKCDPENQGVYSQDAVLNCKVVSIKKDIQIMKMMWCKVEADICVGKTMLTFEDGKWSAEDARFSSGALEWNEKELNVSLLVQKTQVSDQGSYRFMISTDTGYDKGNTYLRVTAPYSVPVISSLPGINIEDSMPVTLTCNASGGYPPGQIHWFDQLDSNWTKSSALRTIPTQDGRFNLSSVFTTTASSSMALYKCVVVNDKMDKQRAEYQLAIGPGKQEGTKNTTAITAVFIVVGALASGILILYIHRRRSRGNTWIQAQQEEKEEHEKTMEEGEATG</sequence>
<keyword evidence="6 11" id="KW-0472">Membrane</keyword>
<feature type="transmembrane region" description="Helical" evidence="11">
    <location>
        <begin position="253"/>
        <end position="273"/>
    </location>
</feature>
<dbReference type="EMBL" id="JAGXEW010000014">
    <property type="protein sequence ID" value="KAK1163710.1"/>
    <property type="molecule type" value="Genomic_DNA"/>
</dbReference>
<gene>
    <name evidence="14" type="ORF">AOXY_G15577</name>
</gene>
<evidence type="ECO:0000256" key="2">
    <source>
        <dbReference type="ARBA" id="ARBA00022475"/>
    </source>
</evidence>
<dbReference type="PANTHER" id="PTHR25466:SF9">
    <property type="entry name" value="FIBRONECTIN TYPE-III DOMAIN-CONTAINING PROTEIN"/>
    <property type="match status" value="1"/>
</dbReference>
<dbReference type="Pfam" id="PF22705">
    <property type="entry name" value="C2-set_3"/>
    <property type="match status" value="1"/>
</dbReference>
<feature type="signal peptide" evidence="12">
    <location>
        <begin position="1"/>
        <end position="22"/>
    </location>
</feature>
<dbReference type="Pfam" id="PF07686">
    <property type="entry name" value="V-set"/>
    <property type="match status" value="1"/>
</dbReference>
<evidence type="ECO:0000313" key="15">
    <source>
        <dbReference type="Proteomes" id="UP001230051"/>
    </source>
</evidence>
<dbReference type="SMART" id="SM00409">
    <property type="entry name" value="IG"/>
    <property type="match status" value="2"/>
</dbReference>
<keyword evidence="2" id="KW-1003">Cell membrane</keyword>
<evidence type="ECO:0000256" key="3">
    <source>
        <dbReference type="ARBA" id="ARBA00022692"/>
    </source>
</evidence>
<comment type="caution">
    <text evidence="14">The sequence shown here is derived from an EMBL/GenBank/DDBJ whole genome shotgun (WGS) entry which is preliminary data.</text>
</comment>
<dbReference type="GO" id="GO:0007166">
    <property type="term" value="P:cell surface receptor signaling pathway"/>
    <property type="evidence" value="ECO:0007669"/>
    <property type="project" value="TreeGrafter"/>
</dbReference>
<dbReference type="InterPro" id="IPR003599">
    <property type="entry name" value="Ig_sub"/>
</dbReference>
<accession>A0AAD8G051</accession>
<keyword evidence="9" id="KW-0325">Glycoprotein</keyword>
<protein>
    <submittedName>
        <fullName evidence="14">CD276 antigen-like isoform X2</fullName>
    </submittedName>
</protein>
<keyword evidence="3 11" id="KW-0812">Transmembrane</keyword>
<evidence type="ECO:0000256" key="11">
    <source>
        <dbReference type="SAM" id="Phobius"/>
    </source>
</evidence>
<dbReference type="GO" id="GO:0006955">
    <property type="term" value="P:immune response"/>
    <property type="evidence" value="ECO:0007669"/>
    <property type="project" value="TreeGrafter"/>
</dbReference>
<feature type="chain" id="PRO_5042019503" evidence="12">
    <location>
        <begin position="23"/>
        <end position="305"/>
    </location>
</feature>
<dbReference type="Gene3D" id="2.60.40.10">
    <property type="entry name" value="Immunoglobulins"/>
    <property type="match status" value="2"/>
</dbReference>
<dbReference type="GO" id="GO:0042102">
    <property type="term" value="P:positive regulation of T cell proliferation"/>
    <property type="evidence" value="ECO:0007669"/>
    <property type="project" value="TreeGrafter"/>
</dbReference>
<reference evidence="14" key="1">
    <citation type="submission" date="2022-02" db="EMBL/GenBank/DDBJ databases">
        <title>Atlantic sturgeon de novo genome assembly.</title>
        <authorList>
            <person name="Stock M."/>
            <person name="Klopp C."/>
            <person name="Guiguen Y."/>
            <person name="Cabau C."/>
            <person name="Parinello H."/>
            <person name="Santidrian Yebra-Pimentel E."/>
            <person name="Kuhl H."/>
            <person name="Dirks R.P."/>
            <person name="Guessner J."/>
            <person name="Wuertz S."/>
            <person name="Du K."/>
            <person name="Schartl M."/>
        </authorList>
    </citation>
    <scope>NUCLEOTIDE SEQUENCE</scope>
    <source>
        <strain evidence="14">STURGEONOMICS-FGT-2020</strain>
        <tissue evidence="14">Whole blood</tissue>
    </source>
</reference>
<keyword evidence="10" id="KW-0393">Immunoglobulin domain</keyword>
<dbReference type="PROSITE" id="PS50835">
    <property type="entry name" value="IG_LIKE"/>
    <property type="match status" value="1"/>
</dbReference>
<dbReference type="AlphaFoldDB" id="A0AAD8G051"/>
<evidence type="ECO:0000256" key="9">
    <source>
        <dbReference type="ARBA" id="ARBA00023180"/>
    </source>
</evidence>
<evidence type="ECO:0000256" key="5">
    <source>
        <dbReference type="ARBA" id="ARBA00022989"/>
    </source>
</evidence>
<evidence type="ECO:0000259" key="13">
    <source>
        <dbReference type="PROSITE" id="PS50835"/>
    </source>
</evidence>
<evidence type="ECO:0000256" key="8">
    <source>
        <dbReference type="ARBA" id="ARBA00023170"/>
    </source>
</evidence>
<evidence type="ECO:0000256" key="6">
    <source>
        <dbReference type="ARBA" id="ARBA00023136"/>
    </source>
</evidence>
<dbReference type="GO" id="GO:0042130">
    <property type="term" value="P:negative regulation of T cell proliferation"/>
    <property type="evidence" value="ECO:0007669"/>
    <property type="project" value="TreeGrafter"/>
</dbReference>
<dbReference type="GO" id="GO:0071222">
    <property type="term" value="P:cellular response to lipopolysaccharide"/>
    <property type="evidence" value="ECO:0007669"/>
    <property type="project" value="TreeGrafter"/>
</dbReference>
<proteinExistence type="predicted"/>
<evidence type="ECO:0000256" key="12">
    <source>
        <dbReference type="SAM" id="SignalP"/>
    </source>
</evidence>
<dbReference type="PANTHER" id="PTHR25466">
    <property type="entry name" value="T-LYMPHOCYTE ACTIVATION ANTIGEN"/>
    <property type="match status" value="1"/>
</dbReference>
<evidence type="ECO:0000256" key="1">
    <source>
        <dbReference type="ARBA" id="ARBA00004251"/>
    </source>
</evidence>
<evidence type="ECO:0000256" key="7">
    <source>
        <dbReference type="ARBA" id="ARBA00023157"/>
    </source>
</evidence>
<dbReference type="SUPFAM" id="SSF48726">
    <property type="entry name" value="Immunoglobulin"/>
    <property type="match status" value="2"/>
</dbReference>
<dbReference type="InterPro" id="IPR036179">
    <property type="entry name" value="Ig-like_dom_sf"/>
</dbReference>
<organism evidence="14 15">
    <name type="scientific">Acipenser oxyrinchus oxyrinchus</name>
    <dbReference type="NCBI Taxonomy" id="40147"/>
    <lineage>
        <taxon>Eukaryota</taxon>
        <taxon>Metazoa</taxon>
        <taxon>Chordata</taxon>
        <taxon>Craniata</taxon>
        <taxon>Vertebrata</taxon>
        <taxon>Euteleostomi</taxon>
        <taxon>Actinopterygii</taxon>
        <taxon>Chondrostei</taxon>
        <taxon>Acipenseriformes</taxon>
        <taxon>Acipenseridae</taxon>
        <taxon>Acipenser</taxon>
    </lineage>
</organism>
<keyword evidence="4 12" id="KW-0732">Signal</keyword>
<evidence type="ECO:0000256" key="10">
    <source>
        <dbReference type="ARBA" id="ARBA00023319"/>
    </source>
</evidence>
<dbReference type="InterPro" id="IPR013106">
    <property type="entry name" value="Ig_V-set"/>
</dbReference>
<name>A0AAD8G051_ACIOX</name>
<keyword evidence="8" id="KW-0675">Receptor</keyword>
<dbReference type="InterPro" id="IPR053896">
    <property type="entry name" value="BTN3A2-like_Ig-C"/>
</dbReference>
<keyword evidence="5 11" id="KW-1133">Transmembrane helix</keyword>
<dbReference type="InterPro" id="IPR051713">
    <property type="entry name" value="T-cell_Activation_Regulation"/>
</dbReference>
<dbReference type="Proteomes" id="UP001230051">
    <property type="component" value="Unassembled WGS sequence"/>
</dbReference>
<feature type="domain" description="Ig-like" evidence="13">
    <location>
        <begin position="146"/>
        <end position="239"/>
    </location>
</feature>
<evidence type="ECO:0000256" key="4">
    <source>
        <dbReference type="ARBA" id="ARBA00022729"/>
    </source>
</evidence>
<dbReference type="InterPro" id="IPR007110">
    <property type="entry name" value="Ig-like_dom"/>
</dbReference>
<keyword evidence="7" id="KW-1015">Disulfide bond</keyword>